<evidence type="ECO:0000256" key="2">
    <source>
        <dbReference type="ARBA" id="ARBA00022525"/>
    </source>
</evidence>
<dbReference type="Gene3D" id="6.10.10.10">
    <property type="entry name" value="Flagellar export chaperone, C-terminal domain"/>
    <property type="match status" value="1"/>
</dbReference>
<dbReference type="InterPro" id="IPR001029">
    <property type="entry name" value="Flagellin_N"/>
</dbReference>
<dbReference type="Pfam" id="PF07196">
    <property type="entry name" value="Flagellin_IN"/>
    <property type="match status" value="1"/>
</dbReference>
<dbReference type="Gene3D" id="6.10.280.190">
    <property type="match status" value="1"/>
</dbReference>
<evidence type="ECO:0000313" key="7">
    <source>
        <dbReference type="EMBL" id="QBQ54613.1"/>
    </source>
</evidence>
<evidence type="ECO:0000313" key="8">
    <source>
        <dbReference type="Proteomes" id="UP000294325"/>
    </source>
</evidence>
<dbReference type="AlphaFoldDB" id="A0A4P7BWX8"/>
<comment type="subcellular location">
    <subcellularLocation>
        <location evidence="4">Secreted</location>
    </subcellularLocation>
    <subcellularLocation>
        <location evidence="4">Bacterial flagellum</location>
    </subcellularLocation>
</comment>
<dbReference type="KEGG" id="nwr:E3U44_08900"/>
<dbReference type="InterPro" id="IPR046358">
    <property type="entry name" value="Flagellin_C"/>
</dbReference>
<dbReference type="Gene3D" id="1.20.1330.10">
    <property type="entry name" value="f41 fragment of flagellin, N-terminal domain"/>
    <property type="match status" value="1"/>
</dbReference>
<feature type="domain" description="Flagellin C-terminal" evidence="6">
    <location>
        <begin position="400"/>
        <end position="484"/>
    </location>
</feature>
<comment type="function">
    <text evidence="4">Flagellin is the subunit protein which polymerizes to form the filaments of bacterial flagella.</text>
</comment>
<dbReference type="RefSeq" id="WP_134357810.1">
    <property type="nucleotide sequence ID" value="NZ_CP038033.1"/>
</dbReference>
<evidence type="ECO:0000256" key="1">
    <source>
        <dbReference type="ARBA" id="ARBA00005709"/>
    </source>
</evidence>
<organism evidence="7 8">
    <name type="scientific">Nitrosococcus wardiae</name>
    <dbReference type="NCBI Taxonomy" id="1814290"/>
    <lineage>
        <taxon>Bacteria</taxon>
        <taxon>Pseudomonadati</taxon>
        <taxon>Pseudomonadota</taxon>
        <taxon>Gammaproteobacteria</taxon>
        <taxon>Chromatiales</taxon>
        <taxon>Chromatiaceae</taxon>
        <taxon>Nitrosococcus</taxon>
    </lineage>
</organism>
<feature type="domain" description="Flagellin N-terminal" evidence="5">
    <location>
        <begin position="6"/>
        <end position="143"/>
    </location>
</feature>
<keyword evidence="7" id="KW-0282">Flagellum</keyword>
<dbReference type="OrthoDB" id="9796789at2"/>
<accession>A0A4P7BWX8</accession>
<sequence length="485" mass="49659">MPQIMNTNIMSLNAQRNLDRSQSALQTSLQRLSSGLRINSAKDDAAGLAITDRMNSQIRGLNQAVRNANDAISVTQTAEGAMTEATNILQRMRELAVQSANDTNSSADRVNLQKEVSQLQTELNRIADTTSFNGKTLLDGSFTGQKFQVGDKVNQTINFSINSTRATDIGEHQGSSNTNVGALTLAADTTGDNGVAAQSVILNGAIGSETVTLAGGETAQAIADLVNGQSGTTGVTATAQTSVTLDNAADGTIAFTLQSSGGTAASISAGVTTTDLTNLADAINAQSAETGVTATLSENRDAITLENTDGEDILISDAANTGAGAGAVAFAVGAQNLIQDDGNGETDSLVVGGQVDFQSDKSFTVTGDATVLAGTSIASSLSSVAQVDISTQSGSNSALSVLDKALGSISTQRADLGALQNRFESTISNLESVSENVSAARSRIRDADFAAETAELTRNQILQQAGTAMLAQANSLPQNVLSLLG</sequence>
<evidence type="ECO:0000256" key="4">
    <source>
        <dbReference type="RuleBase" id="RU362073"/>
    </source>
</evidence>
<dbReference type="GO" id="GO:0005576">
    <property type="term" value="C:extracellular region"/>
    <property type="evidence" value="ECO:0007669"/>
    <property type="project" value="UniProtKB-SubCell"/>
</dbReference>
<dbReference type="Pfam" id="PF00669">
    <property type="entry name" value="Flagellin_N"/>
    <property type="match status" value="1"/>
</dbReference>
<dbReference type="EMBL" id="CP038033">
    <property type="protein sequence ID" value="QBQ54613.1"/>
    <property type="molecule type" value="Genomic_DNA"/>
</dbReference>
<dbReference type="GO" id="GO:0005198">
    <property type="term" value="F:structural molecule activity"/>
    <property type="evidence" value="ECO:0007669"/>
    <property type="project" value="UniProtKB-UniRule"/>
</dbReference>
<name>A0A4P7BWX8_9GAMM</name>
<dbReference type="Proteomes" id="UP000294325">
    <property type="component" value="Chromosome"/>
</dbReference>
<dbReference type="InterPro" id="IPR010810">
    <property type="entry name" value="Flagellin_hook_IN_motif"/>
</dbReference>
<comment type="similarity">
    <text evidence="1 4">Belongs to the bacterial flagellin family.</text>
</comment>
<dbReference type="PRINTS" id="PR00207">
    <property type="entry name" value="FLAGELLIN"/>
</dbReference>
<dbReference type="InterPro" id="IPR001492">
    <property type="entry name" value="Flagellin"/>
</dbReference>
<dbReference type="SUPFAM" id="SSF64518">
    <property type="entry name" value="Phase 1 flagellin"/>
    <property type="match status" value="1"/>
</dbReference>
<reference evidence="7 8" key="1">
    <citation type="submission" date="2019-03" db="EMBL/GenBank/DDBJ databases">
        <title>The genome sequence of Nitrosococcus wardiae strain D1FHST reveals the archetypal metabolic capacity of ammonia-oxidizing Gammaproteobacteria.</title>
        <authorList>
            <person name="Wang L."/>
            <person name="Lim C.K."/>
            <person name="Hanson T.E."/>
            <person name="Dang H."/>
            <person name="Klotz M.G."/>
        </authorList>
    </citation>
    <scope>NUCLEOTIDE SEQUENCE [LARGE SCALE GENOMIC DNA]</scope>
    <source>
        <strain evidence="7 8">D1FHS</strain>
    </source>
</reference>
<keyword evidence="3 4" id="KW-0975">Bacterial flagellum</keyword>
<keyword evidence="2 4" id="KW-0964">Secreted</keyword>
<keyword evidence="8" id="KW-1185">Reference proteome</keyword>
<dbReference type="Gene3D" id="2.30.220.10">
    <property type="entry name" value="f41 fragment of flagellin, C-terminal domain"/>
    <property type="match status" value="1"/>
</dbReference>
<dbReference type="Gene3D" id="2.170.280.10">
    <property type="entry name" value="f41 fragment of flagellin, middle domain"/>
    <property type="match status" value="1"/>
</dbReference>
<proteinExistence type="inferred from homology"/>
<keyword evidence="7" id="KW-0966">Cell projection</keyword>
<protein>
    <recommendedName>
        <fullName evidence="4">Flagellin</fullName>
    </recommendedName>
</protein>
<dbReference type="GO" id="GO:0009288">
    <property type="term" value="C:bacterial-type flagellum"/>
    <property type="evidence" value="ECO:0007669"/>
    <property type="project" value="UniProtKB-SubCell"/>
</dbReference>
<dbReference type="PANTHER" id="PTHR42792:SF2">
    <property type="entry name" value="FLAGELLIN"/>
    <property type="match status" value="1"/>
</dbReference>
<dbReference type="Pfam" id="PF00700">
    <property type="entry name" value="Flagellin_C"/>
    <property type="match status" value="1"/>
</dbReference>
<dbReference type="PANTHER" id="PTHR42792">
    <property type="entry name" value="FLAGELLIN"/>
    <property type="match status" value="1"/>
</dbReference>
<evidence type="ECO:0000259" key="5">
    <source>
        <dbReference type="Pfam" id="PF00669"/>
    </source>
</evidence>
<dbReference type="InterPro" id="IPR042187">
    <property type="entry name" value="Flagellin_C_sub2"/>
</dbReference>
<gene>
    <name evidence="7" type="ORF">E3U44_08900</name>
</gene>
<keyword evidence="7" id="KW-0969">Cilium</keyword>
<evidence type="ECO:0000256" key="3">
    <source>
        <dbReference type="ARBA" id="ARBA00023143"/>
    </source>
</evidence>
<evidence type="ECO:0000259" key="6">
    <source>
        <dbReference type="Pfam" id="PF00700"/>
    </source>
</evidence>